<sequence>MKHILVYLSPKRGTKRAVRQIGNELQSSSAIVQNQDLYRLENFENIVNDINRNEKKCAWFFTPIYVDHPLPQIVNILKGNKNTNAVIAASWGRERNRFFPLN</sequence>
<accession>A0A5D0MQ54</accession>
<dbReference type="RefSeq" id="WP_303701627.1">
    <property type="nucleotide sequence ID" value="NZ_VSIV01000246.1"/>
</dbReference>
<evidence type="ECO:0000313" key="2">
    <source>
        <dbReference type="Proteomes" id="UP000323337"/>
    </source>
</evidence>
<gene>
    <name evidence="1" type="ORF">FXF49_09305</name>
</gene>
<dbReference type="EMBL" id="VSIV01000246">
    <property type="protein sequence ID" value="TYB32849.1"/>
    <property type="molecule type" value="Genomic_DNA"/>
</dbReference>
<name>A0A5D0MQ54_FLESI</name>
<evidence type="ECO:0000313" key="1">
    <source>
        <dbReference type="EMBL" id="TYB32849.1"/>
    </source>
</evidence>
<organism evidence="1 2">
    <name type="scientific">Flexistipes sinusarabici</name>
    <dbReference type="NCBI Taxonomy" id="2352"/>
    <lineage>
        <taxon>Bacteria</taxon>
        <taxon>Pseudomonadati</taxon>
        <taxon>Deferribacterota</taxon>
        <taxon>Deferribacteres</taxon>
        <taxon>Deferribacterales</taxon>
        <taxon>Flexistipitaceae</taxon>
        <taxon>Flexistipes</taxon>
    </lineage>
</organism>
<reference evidence="1 2" key="1">
    <citation type="submission" date="2019-08" db="EMBL/GenBank/DDBJ databases">
        <title>Genomic characterization of a novel candidate phylum (ARYD3) from a high temperature, high salinity tertiary oil reservoir in north central Oklahoma, USA.</title>
        <authorList>
            <person name="Youssef N.H."/>
            <person name="Yadav A."/>
            <person name="Elshahed M.S."/>
        </authorList>
    </citation>
    <scope>NUCLEOTIDE SEQUENCE [LARGE SCALE GENOMIC DNA]</scope>
    <source>
        <strain evidence="1">ARYD1</strain>
    </source>
</reference>
<protein>
    <submittedName>
        <fullName evidence="1">Uncharacterized protein</fullName>
    </submittedName>
</protein>
<proteinExistence type="predicted"/>
<dbReference type="Proteomes" id="UP000323337">
    <property type="component" value="Unassembled WGS sequence"/>
</dbReference>
<comment type="caution">
    <text evidence="1">The sequence shown here is derived from an EMBL/GenBank/DDBJ whole genome shotgun (WGS) entry which is preliminary data.</text>
</comment>
<dbReference type="AlphaFoldDB" id="A0A5D0MQ54"/>